<gene>
    <name evidence="2" type="ORF">OG442_18560</name>
</gene>
<reference evidence="2" key="1">
    <citation type="submission" date="2022-10" db="EMBL/GenBank/DDBJ databases">
        <title>The complete genomes of actinobacterial strains from the NBC collection.</title>
        <authorList>
            <person name="Joergensen T.S."/>
            <person name="Alvarez Arevalo M."/>
            <person name="Sterndorff E.B."/>
            <person name="Faurdal D."/>
            <person name="Vuksanovic O."/>
            <person name="Mourched A.-S."/>
            <person name="Charusanti P."/>
            <person name="Shaw S."/>
            <person name="Blin K."/>
            <person name="Weber T."/>
        </authorList>
    </citation>
    <scope>NUCLEOTIDE SEQUENCE</scope>
    <source>
        <strain evidence="2">NBC_01432</strain>
    </source>
</reference>
<feature type="region of interest" description="Disordered" evidence="1">
    <location>
        <begin position="99"/>
        <end position="147"/>
    </location>
</feature>
<evidence type="ECO:0000313" key="2">
    <source>
        <dbReference type="EMBL" id="WUX53385.1"/>
    </source>
</evidence>
<accession>A0ABZ2A3V6</accession>
<dbReference type="Proteomes" id="UP001432209">
    <property type="component" value="Chromosome"/>
</dbReference>
<organism evidence="2 3">
    <name type="scientific">Streptomyces niveus</name>
    <name type="common">Streptomyces spheroides</name>
    <dbReference type="NCBI Taxonomy" id="193462"/>
    <lineage>
        <taxon>Bacteria</taxon>
        <taxon>Bacillati</taxon>
        <taxon>Actinomycetota</taxon>
        <taxon>Actinomycetes</taxon>
        <taxon>Kitasatosporales</taxon>
        <taxon>Streptomycetaceae</taxon>
        <taxon>Streptomyces</taxon>
    </lineage>
</organism>
<feature type="compositionally biased region" description="Polar residues" evidence="1">
    <location>
        <begin position="105"/>
        <end position="119"/>
    </location>
</feature>
<evidence type="ECO:0000256" key="1">
    <source>
        <dbReference type="SAM" id="MobiDB-lite"/>
    </source>
</evidence>
<keyword evidence="3" id="KW-1185">Reference proteome</keyword>
<protein>
    <submittedName>
        <fullName evidence="2">Uncharacterized protein</fullName>
    </submittedName>
</protein>
<dbReference type="EMBL" id="CP109495">
    <property type="protein sequence ID" value="WUX53385.1"/>
    <property type="molecule type" value="Genomic_DNA"/>
</dbReference>
<proteinExistence type="predicted"/>
<evidence type="ECO:0000313" key="3">
    <source>
        <dbReference type="Proteomes" id="UP001432209"/>
    </source>
</evidence>
<name>A0ABZ2A3V6_STRNV</name>
<feature type="compositionally biased region" description="Low complexity" evidence="1">
    <location>
        <begin position="120"/>
        <end position="139"/>
    </location>
</feature>
<dbReference type="RefSeq" id="WP_329076984.1">
    <property type="nucleotide sequence ID" value="NZ_CP109389.1"/>
</dbReference>
<sequence>MPDKTPLEKVQEAYAGAYYELKGVTANKEQLQTQMASPAAINDVVQREQQAQQVATKYFQAVNEFQRANVQTPDDLRTQPRAQIAYNTALETHLAYTARYPAPPGQSSIAQSAGMTNQMAAGRGQSSSQQPSGPAQGPARTRHGRGQ</sequence>